<evidence type="ECO:0000256" key="3">
    <source>
        <dbReference type="ARBA" id="ARBA00022729"/>
    </source>
</evidence>
<dbReference type="PANTHER" id="PTHR36842:SF1">
    <property type="entry name" value="PROTEIN TOLB"/>
    <property type="match status" value="1"/>
</dbReference>
<gene>
    <name evidence="6" type="primary">tolB</name>
    <name evidence="6" type="ORF">H2072_02170</name>
</gene>
<dbReference type="Gene3D" id="2.120.10.30">
    <property type="entry name" value="TolB, C-terminal domain"/>
    <property type="match status" value="1"/>
</dbReference>
<reference evidence="6 7" key="1">
    <citation type="submission" date="2020-06" db="EMBL/GenBank/DDBJ databases">
        <title>Dysbiosis in marine aquaculture revealed through microbiome analysis: reverse ecology for environmental sustainability.</title>
        <authorList>
            <person name="Haro-Moreno J.M."/>
            <person name="Coutinho F.H."/>
            <person name="Zaragoza-Solas A."/>
            <person name="Picazo A."/>
            <person name="Almagro-Moreno S."/>
            <person name="Lopez-Perez M."/>
        </authorList>
    </citation>
    <scope>NUCLEOTIDE SEQUENCE [LARGE SCALE GENOMIC DNA]</scope>
    <source>
        <strain evidence="6">MCMED-G41</strain>
    </source>
</reference>
<protein>
    <submittedName>
        <fullName evidence="6">Tol-Pal system beta propeller repeat protein TolB</fullName>
    </submittedName>
</protein>
<comment type="subcellular location">
    <subcellularLocation>
        <location evidence="1">Periplasm</location>
    </subcellularLocation>
</comment>
<dbReference type="AlphaFoldDB" id="A0A838XXE3"/>
<keyword evidence="3" id="KW-0732">Signal</keyword>
<evidence type="ECO:0000256" key="2">
    <source>
        <dbReference type="ARBA" id="ARBA00009820"/>
    </source>
</evidence>
<proteinExistence type="inferred from homology"/>
<evidence type="ECO:0000256" key="1">
    <source>
        <dbReference type="ARBA" id="ARBA00004418"/>
    </source>
</evidence>
<dbReference type="NCBIfam" id="TIGR02800">
    <property type="entry name" value="propeller_TolB"/>
    <property type="match status" value="1"/>
</dbReference>
<sequence>MKINFLIFTLVFFPTFCFGELFLEITKGSEDPYKVAMIPFEGNSRISKQLSNIMQNDLIRTGEFSILDEELLLPIQIIDDELIYNDWKLLGMDYLVTGKIIQTSNSLDINYEIYDIHKKRKVRSSKVFGIPNQIRQLAHYASDGIYESITGIKGIAATRLLYVNEIKDSKSISTYKLMLADSDGKNEKNLLTSLEPIISPSWSPDGKKVAYVSFETGMAKVFIQEIASGKREVVLSQDTQISSPSWSPDGKYLSLTLYQDGNAEIYILRLRDKTLTRMTKQFSIDTESSWSPKGNKILFTSGRSGSPQIYELDLRKLNPKAKRLSFEGTYNAKASYLPKEEGIIFVHRADNGLFHIALKYKKENFIRILTEAKMDESPSVAPNGNMVIYGIKEGDLSMLAGFSLSGAKFKLPASKGEVREPAWSNFLR</sequence>
<evidence type="ECO:0000256" key="4">
    <source>
        <dbReference type="ARBA" id="ARBA00022764"/>
    </source>
</evidence>
<feature type="domain" description="TolB N-terminal" evidence="5">
    <location>
        <begin position="23"/>
        <end position="121"/>
    </location>
</feature>
<dbReference type="Gene3D" id="3.40.50.10070">
    <property type="entry name" value="TolB, N-terminal domain"/>
    <property type="match status" value="1"/>
</dbReference>
<dbReference type="InterPro" id="IPR011659">
    <property type="entry name" value="WD40"/>
</dbReference>
<organism evidence="6 7">
    <name type="scientific">SAR86 cluster bacterium</name>
    <dbReference type="NCBI Taxonomy" id="2030880"/>
    <lineage>
        <taxon>Bacteria</taxon>
        <taxon>Pseudomonadati</taxon>
        <taxon>Pseudomonadota</taxon>
        <taxon>Gammaproteobacteria</taxon>
        <taxon>SAR86 cluster</taxon>
    </lineage>
</organism>
<dbReference type="InterPro" id="IPR011042">
    <property type="entry name" value="6-blade_b-propeller_TolB-like"/>
</dbReference>
<dbReference type="GO" id="GO:0042597">
    <property type="term" value="C:periplasmic space"/>
    <property type="evidence" value="ECO:0007669"/>
    <property type="project" value="UniProtKB-SubCell"/>
</dbReference>
<evidence type="ECO:0000259" key="5">
    <source>
        <dbReference type="Pfam" id="PF04052"/>
    </source>
</evidence>
<dbReference type="Pfam" id="PF04052">
    <property type="entry name" value="TolB_N"/>
    <property type="match status" value="1"/>
</dbReference>
<evidence type="ECO:0000313" key="7">
    <source>
        <dbReference type="Proteomes" id="UP000551848"/>
    </source>
</evidence>
<dbReference type="Pfam" id="PF07676">
    <property type="entry name" value="PD40"/>
    <property type="match status" value="3"/>
</dbReference>
<dbReference type="PANTHER" id="PTHR36842">
    <property type="entry name" value="PROTEIN TOLB HOMOLOG"/>
    <property type="match status" value="1"/>
</dbReference>
<dbReference type="InterPro" id="IPR014167">
    <property type="entry name" value="Tol-Pal_TolB"/>
</dbReference>
<dbReference type="InterPro" id="IPR007195">
    <property type="entry name" value="TolB_N"/>
</dbReference>
<dbReference type="EMBL" id="JACETL010000017">
    <property type="protein sequence ID" value="MBA4692536.1"/>
    <property type="molecule type" value="Genomic_DNA"/>
</dbReference>
<comment type="similarity">
    <text evidence="2">Belongs to the TolB family.</text>
</comment>
<dbReference type="SUPFAM" id="SSF69304">
    <property type="entry name" value="Tricorn protease N-terminal domain"/>
    <property type="match status" value="1"/>
</dbReference>
<evidence type="ECO:0000313" key="6">
    <source>
        <dbReference type="EMBL" id="MBA4692536.1"/>
    </source>
</evidence>
<dbReference type="GO" id="GO:0017038">
    <property type="term" value="P:protein import"/>
    <property type="evidence" value="ECO:0007669"/>
    <property type="project" value="InterPro"/>
</dbReference>
<dbReference type="SUPFAM" id="SSF52964">
    <property type="entry name" value="TolB, N-terminal domain"/>
    <property type="match status" value="1"/>
</dbReference>
<comment type="caution">
    <text evidence="6">The sequence shown here is derived from an EMBL/GenBank/DDBJ whole genome shotgun (WGS) entry which is preliminary data.</text>
</comment>
<keyword evidence="4" id="KW-0574">Periplasm</keyword>
<name>A0A838XXE3_9GAMM</name>
<dbReference type="Proteomes" id="UP000551848">
    <property type="component" value="Unassembled WGS sequence"/>
</dbReference>
<accession>A0A838XXE3</accession>